<keyword evidence="3" id="KW-0418">Kinase</keyword>
<evidence type="ECO:0000313" key="5">
    <source>
        <dbReference type="EMBL" id="GFH48554.1"/>
    </source>
</evidence>
<comment type="caution">
    <text evidence="5">The sequence shown here is derived from an EMBL/GenBank/DDBJ whole genome shotgun (WGS) entry which is preliminary data.</text>
</comment>
<organism evidence="5 6">
    <name type="scientific">Chaetoceros tenuissimus</name>
    <dbReference type="NCBI Taxonomy" id="426638"/>
    <lineage>
        <taxon>Eukaryota</taxon>
        <taxon>Sar</taxon>
        <taxon>Stramenopiles</taxon>
        <taxon>Ochrophyta</taxon>
        <taxon>Bacillariophyta</taxon>
        <taxon>Coscinodiscophyceae</taxon>
        <taxon>Chaetocerotophycidae</taxon>
        <taxon>Chaetocerotales</taxon>
        <taxon>Chaetocerotaceae</taxon>
        <taxon>Chaetoceros</taxon>
    </lineage>
</organism>
<gene>
    <name evidence="5" type="ORF">CTEN210_05030</name>
</gene>
<dbReference type="GO" id="GO:0004674">
    <property type="term" value="F:protein serine/threonine kinase activity"/>
    <property type="evidence" value="ECO:0007669"/>
    <property type="project" value="UniProtKB-KW"/>
</dbReference>
<evidence type="ECO:0000256" key="1">
    <source>
        <dbReference type="ARBA" id="ARBA00022527"/>
    </source>
</evidence>
<sequence>MNPDDLRKSYPEDVFFEAGSGLKNHSGTQRFRAFVKLFFLVKDKDYWGNKQKTEAAALTLQYIQLRQPEVSFWKKENGKYVKLLDEEEKISFVKGTIDGYNKKSTKIDENSFETDEDILSFYEKVKDEGNVQAVVTKVKGLLTNLSACDETITGTSTQHFRVCADNQTVFIQHDENHDIYEILHVYRSASPLALMPPFSTKFAVVEKKTSCQEGSVEQEDEYRLDTFFLCDEDKNIVTNMDISMVAKQARLPLGVFDDNYPLNQLLDKRRNALLSLSTQFMDVLKSFCQHRDEDTALPKIHLTKQYLYIVRNSSINNHQIWVEEKLNRKGDSYLALFKADSKSHLEGDFCSNLLNSKPSSDHLLIWMSSLEQDDNYEDFKVSPKDILHAFSYFSFLNGPCLLAEVKYVYFAQEKLFKLTDPIVYSDGTFERFGTKDLGKTGINEYQREHSRHCLNPICKRLERHFQNILTT</sequence>
<keyword evidence="1" id="KW-0723">Serine/threonine-protein kinase</keyword>
<accession>A0AAD3CPR1</accession>
<name>A0AAD3CPR1_9STRA</name>
<protein>
    <recommendedName>
        <fullName evidence="4">Alpha-type protein kinase domain-containing protein</fullName>
    </recommendedName>
</protein>
<keyword evidence="6" id="KW-1185">Reference proteome</keyword>
<keyword evidence="2" id="KW-0808">Transferase</keyword>
<dbReference type="EMBL" id="BLLK01000028">
    <property type="protein sequence ID" value="GFH48554.1"/>
    <property type="molecule type" value="Genomic_DNA"/>
</dbReference>
<dbReference type="SUPFAM" id="SSF56112">
    <property type="entry name" value="Protein kinase-like (PK-like)"/>
    <property type="match status" value="1"/>
</dbReference>
<dbReference type="Proteomes" id="UP001054902">
    <property type="component" value="Unassembled WGS sequence"/>
</dbReference>
<dbReference type="Gene3D" id="3.20.200.10">
    <property type="entry name" value="MHCK/EF2 kinase"/>
    <property type="match status" value="1"/>
</dbReference>
<evidence type="ECO:0000256" key="3">
    <source>
        <dbReference type="ARBA" id="ARBA00022777"/>
    </source>
</evidence>
<evidence type="ECO:0000256" key="2">
    <source>
        <dbReference type="ARBA" id="ARBA00022679"/>
    </source>
</evidence>
<evidence type="ECO:0000313" key="6">
    <source>
        <dbReference type="Proteomes" id="UP001054902"/>
    </source>
</evidence>
<evidence type="ECO:0000259" key="4">
    <source>
        <dbReference type="Pfam" id="PF02816"/>
    </source>
</evidence>
<dbReference type="GO" id="GO:0005524">
    <property type="term" value="F:ATP binding"/>
    <property type="evidence" value="ECO:0007669"/>
    <property type="project" value="InterPro"/>
</dbReference>
<feature type="domain" description="Alpha-type protein kinase" evidence="4">
    <location>
        <begin position="384"/>
        <end position="458"/>
    </location>
</feature>
<dbReference type="Pfam" id="PF02816">
    <property type="entry name" value="Alpha_kinase"/>
    <property type="match status" value="1"/>
</dbReference>
<proteinExistence type="predicted"/>
<dbReference type="InterPro" id="IPR004166">
    <property type="entry name" value="a-kinase_dom"/>
</dbReference>
<reference evidence="5 6" key="1">
    <citation type="journal article" date="2021" name="Sci. Rep.">
        <title>The genome of the diatom Chaetoceros tenuissimus carries an ancient integrated fragment of an extant virus.</title>
        <authorList>
            <person name="Hongo Y."/>
            <person name="Kimura K."/>
            <person name="Takaki Y."/>
            <person name="Yoshida Y."/>
            <person name="Baba S."/>
            <person name="Kobayashi G."/>
            <person name="Nagasaki K."/>
            <person name="Hano T."/>
            <person name="Tomaru Y."/>
        </authorList>
    </citation>
    <scope>NUCLEOTIDE SEQUENCE [LARGE SCALE GENOMIC DNA]</scope>
    <source>
        <strain evidence="5 6">NIES-3715</strain>
    </source>
</reference>
<dbReference type="AlphaFoldDB" id="A0AAD3CPR1"/>
<dbReference type="InterPro" id="IPR011009">
    <property type="entry name" value="Kinase-like_dom_sf"/>
</dbReference>